<comment type="catalytic activity">
    <reaction evidence="4">
        <text>cytidine(4) in tRNA(Gly)(GCC) + S-adenosyl-L-methionine = 2'-O-methylcytidine(4) in tRNA(Gly)(GCC) + S-adenosyl-L-homocysteine + H(+)</text>
        <dbReference type="Rhea" id="RHEA:43192"/>
        <dbReference type="Rhea" id="RHEA-COMP:10399"/>
        <dbReference type="Rhea" id="RHEA-COMP:10400"/>
        <dbReference type="ChEBI" id="CHEBI:15378"/>
        <dbReference type="ChEBI" id="CHEBI:57856"/>
        <dbReference type="ChEBI" id="CHEBI:59789"/>
        <dbReference type="ChEBI" id="CHEBI:74495"/>
        <dbReference type="ChEBI" id="CHEBI:82748"/>
        <dbReference type="EC" id="2.1.1.225"/>
    </reaction>
</comment>
<evidence type="ECO:0000256" key="5">
    <source>
        <dbReference type="SAM" id="Coils"/>
    </source>
</evidence>
<dbReference type="GO" id="GO:0030488">
    <property type="term" value="P:tRNA methylation"/>
    <property type="evidence" value="ECO:0007669"/>
    <property type="project" value="InterPro"/>
</dbReference>
<keyword evidence="4" id="KW-0819">tRNA processing</keyword>
<feature type="domain" description="CHHC U11-48K-type" evidence="7">
    <location>
        <begin position="126"/>
        <end position="153"/>
    </location>
</feature>
<keyword evidence="9" id="KW-1185">Reference proteome</keyword>
<evidence type="ECO:0000256" key="1">
    <source>
        <dbReference type="ARBA" id="ARBA00022723"/>
    </source>
</evidence>
<comment type="function">
    <text evidence="4">tRNA methylase which 2'-O-methylates cytidine(4) in tRNA(Pro) and tRNA(Gly)(GCC), and adenosine(4) in tRNA(His).</text>
</comment>
<feature type="region of interest" description="Disordered" evidence="6">
    <location>
        <begin position="168"/>
        <end position="194"/>
    </location>
</feature>
<reference evidence="8" key="2">
    <citation type="submission" date="2013-10" db="EMBL/GenBank/DDBJ databases">
        <authorList>
            <person name="Aslett M."/>
        </authorList>
    </citation>
    <scope>NUCLEOTIDE SEQUENCE [LARGE SCALE GENOMIC DNA]</scope>
    <source>
        <strain evidence="8">Houghton</strain>
    </source>
</reference>
<keyword evidence="3 4" id="KW-0862">Zinc</keyword>
<dbReference type="EC" id="2.1.1.225" evidence="4"/>
<gene>
    <name evidence="8" type="ORF">EMH_0053680</name>
</gene>
<feature type="compositionally biased region" description="Low complexity" evidence="6">
    <location>
        <begin position="80"/>
        <end position="92"/>
    </location>
</feature>
<comment type="catalytic activity">
    <reaction evidence="4">
        <text>cytidine(4) in tRNA(Pro) + S-adenosyl-L-methionine = 2'-O-methylcytidine(4) in tRNA(Pro) + S-adenosyl-L-homocysteine + H(+)</text>
        <dbReference type="Rhea" id="RHEA:32767"/>
        <dbReference type="Rhea" id="RHEA-COMP:10397"/>
        <dbReference type="Rhea" id="RHEA-COMP:10398"/>
        <dbReference type="ChEBI" id="CHEBI:15378"/>
        <dbReference type="ChEBI" id="CHEBI:57856"/>
        <dbReference type="ChEBI" id="CHEBI:59789"/>
        <dbReference type="ChEBI" id="CHEBI:74495"/>
        <dbReference type="ChEBI" id="CHEBI:82748"/>
        <dbReference type="EC" id="2.1.1.225"/>
    </reaction>
</comment>
<evidence type="ECO:0000256" key="4">
    <source>
        <dbReference type="RuleBase" id="RU367103"/>
    </source>
</evidence>
<name>U6K9D4_9EIME</name>
<evidence type="ECO:0000256" key="3">
    <source>
        <dbReference type="ARBA" id="ARBA00022833"/>
    </source>
</evidence>
<proteinExistence type="inferred from homology"/>
<keyword evidence="4" id="KW-0808">Transferase</keyword>
<dbReference type="AlphaFoldDB" id="U6K9D4"/>
<feature type="region of interest" description="Disordered" evidence="6">
    <location>
        <begin position="530"/>
        <end position="550"/>
    </location>
</feature>
<dbReference type="PROSITE" id="PS51800">
    <property type="entry name" value="ZF_CHHC_U11_48K"/>
    <property type="match status" value="1"/>
</dbReference>
<evidence type="ECO:0000256" key="2">
    <source>
        <dbReference type="ARBA" id="ARBA00022771"/>
    </source>
</evidence>
<feature type="coiled-coil region" evidence="5">
    <location>
        <begin position="317"/>
        <end position="344"/>
    </location>
</feature>
<dbReference type="EMBL" id="HG685200">
    <property type="protein sequence ID" value="CDJ33411.1"/>
    <property type="molecule type" value="Genomic_DNA"/>
</dbReference>
<dbReference type="GO" id="GO:0106050">
    <property type="term" value="F:tRNA 2'-O-methyltransferase activity"/>
    <property type="evidence" value="ECO:0007669"/>
    <property type="project" value="UniProtKB-UniRule"/>
</dbReference>
<reference evidence="8" key="1">
    <citation type="submission" date="2013-10" db="EMBL/GenBank/DDBJ databases">
        <title>Genomic analysis of the causative agents of coccidiosis in chickens.</title>
        <authorList>
            <person name="Reid A.J."/>
            <person name="Blake D."/>
            <person name="Billington K."/>
            <person name="Browne H."/>
            <person name="Dunn M."/>
            <person name="Hung S."/>
            <person name="Kawahara F."/>
            <person name="Miranda-Saavedra D."/>
            <person name="Mourier T."/>
            <person name="Nagra H."/>
            <person name="Otto T.D."/>
            <person name="Rawlings N."/>
            <person name="Sanchez A."/>
            <person name="Sanders M."/>
            <person name="Subramaniam C."/>
            <person name="Tay Y."/>
            <person name="Dear P."/>
            <person name="Doerig C."/>
            <person name="Gruber A."/>
            <person name="Parkinson J."/>
            <person name="Shirley M."/>
            <person name="Wan K.L."/>
            <person name="Berriman M."/>
            <person name="Tomley F."/>
            <person name="Pain A."/>
        </authorList>
    </citation>
    <scope>NUCLEOTIDE SEQUENCE [LARGE SCALE GENOMIC DNA]</scope>
    <source>
        <strain evidence="8">Houghton</strain>
    </source>
</reference>
<keyword evidence="5" id="KW-0175">Coiled coil</keyword>
<feature type="region of interest" description="Disordered" evidence="6">
    <location>
        <begin position="476"/>
        <end position="504"/>
    </location>
</feature>
<dbReference type="InterPro" id="IPR022776">
    <property type="entry name" value="TRM13/UPF0224_CHHC_Znf_dom"/>
</dbReference>
<dbReference type="OrthoDB" id="258806at2759"/>
<dbReference type="GO" id="GO:0008270">
    <property type="term" value="F:zinc ion binding"/>
    <property type="evidence" value="ECO:0007669"/>
    <property type="project" value="UniProtKB-KW"/>
</dbReference>
<dbReference type="Proteomes" id="UP000030744">
    <property type="component" value="Unassembled WGS sequence"/>
</dbReference>
<dbReference type="GeneID" id="25380036"/>
<feature type="compositionally biased region" description="Low complexity" evidence="6">
    <location>
        <begin position="535"/>
        <end position="549"/>
    </location>
</feature>
<dbReference type="PANTHER" id="PTHR12998">
    <property type="entry name" value="TRNA:M(4)X MODIFICATION ENZYME TRM13 HOMOLOG"/>
    <property type="match status" value="1"/>
</dbReference>
<evidence type="ECO:0000256" key="6">
    <source>
        <dbReference type="SAM" id="MobiDB-lite"/>
    </source>
</evidence>
<evidence type="ECO:0000313" key="8">
    <source>
        <dbReference type="EMBL" id="CDJ33411.1"/>
    </source>
</evidence>
<evidence type="ECO:0000313" key="9">
    <source>
        <dbReference type="Proteomes" id="UP000030744"/>
    </source>
</evidence>
<protein>
    <recommendedName>
        <fullName evidence="4">tRNA:m(4)X modification enzyme TRM13</fullName>
        <ecNumber evidence="4">2.1.1.225</ecNumber>
    </recommendedName>
</protein>
<keyword evidence="4" id="KW-0489">Methyltransferase</keyword>
<feature type="region of interest" description="Disordered" evidence="6">
    <location>
        <begin position="1"/>
        <end position="44"/>
    </location>
</feature>
<evidence type="ECO:0000259" key="7">
    <source>
        <dbReference type="PROSITE" id="PS51800"/>
    </source>
</evidence>
<feature type="region of interest" description="Disordered" evidence="6">
    <location>
        <begin position="62"/>
        <end position="119"/>
    </location>
</feature>
<feature type="compositionally biased region" description="Acidic residues" evidence="6">
    <location>
        <begin position="1"/>
        <end position="10"/>
    </location>
</feature>
<keyword evidence="2 4" id="KW-0863">Zinc-finger</keyword>
<comment type="catalytic activity">
    <reaction evidence="4">
        <text>adenosine(4) in tRNA(His) + S-adenosyl-L-methionine = 2'-O-methyladenosine(4) in tRNA(His) + S-adenosyl-L-homocysteine + H(+)</text>
        <dbReference type="Rhea" id="RHEA:43196"/>
        <dbReference type="Rhea" id="RHEA-COMP:10401"/>
        <dbReference type="Rhea" id="RHEA-COMP:10402"/>
        <dbReference type="ChEBI" id="CHEBI:15378"/>
        <dbReference type="ChEBI" id="CHEBI:57856"/>
        <dbReference type="ChEBI" id="CHEBI:59789"/>
        <dbReference type="ChEBI" id="CHEBI:74411"/>
        <dbReference type="ChEBI" id="CHEBI:74477"/>
        <dbReference type="EC" id="2.1.1.225"/>
    </reaction>
</comment>
<keyword evidence="4" id="KW-0949">S-adenosyl-L-methionine</keyword>
<sequence length="642" mass="67757">MPVPEIEDPEALSTDTRMLHGAPSERLGGALKRPKPGGEGPLTSSNLHAVAAALHPSASTAASGVSLGTASGRASPGRTSEAAAAASEAAKGALEEAAKGTAATEAAPNDGILSRNRISSGRHGERIACPMDSSHSIYALRVQAHLKKCTKARDIAFSHCLPFMQPGANLPQQQRLDQSEQQRQEDHLQQKLQHGDYVESPETAAALTSEFEAKISDAYRYSLLYLNNMSPKEAATAETAAATPPTAKAPVGAAVPQWDSLEKLPASIFKKHRWELLYLNATQVPLDTGTAAAEGHPLAWLEADLKRALLLPQQDRSSAILQVLQQLQQRLNKHQKQLLQLLALCLLHSHLKKSSLDETLIVELGAGKGDLTRWLCCWSAVAVAANAQREPAAAAPQVPAAAAAAGAPGALHTHAPRQHRGVRCIVVDREARRYCKEAKDKTFRNPNSLRPLHPAAVAAAERRKAAAAATVETAVEENTSLGNPLLGEEMTAGPAASALSDPAQTRTVGDAASSVIGRPPQALASLTPAATGTNASCSNPASTSSSGAALPVPPVRLRMDIADFSLVALVKYIACKGPLRVPHIPGFFKKLFEYGCRFAVPKPRLEQEGAKETRGERCKVNGDGMHSLANVAEATNVGEDAK</sequence>
<dbReference type="InterPro" id="IPR039044">
    <property type="entry name" value="Trm13"/>
</dbReference>
<dbReference type="VEuPathDB" id="ToxoDB:EMH_0053680"/>
<comment type="similarity">
    <text evidence="4">Belongs to the methyltransferase TRM13 family.</text>
</comment>
<accession>U6K9D4</accession>
<organism evidence="8 9">
    <name type="scientific">Eimeria mitis</name>
    <dbReference type="NCBI Taxonomy" id="44415"/>
    <lineage>
        <taxon>Eukaryota</taxon>
        <taxon>Sar</taxon>
        <taxon>Alveolata</taxon>
        <taxon>Apicomplexa</taxon>
        <taxon>Conoidasida</taxon>
        <taxon>Coccidia</taxon>
        <taxon>Eucoccidiorida</taxon>
        <taxon>Eimeriorina</taxon>
        <taxon>Eimeriidae</taxon>
        <taxon>Eimeria</taxon>
    </lineage>
</organism>
<keyword evidence="1 4" id="KW-0479">Metal-binding</keyword>
<feature type="compositionally biased region" description="Basic and acidic residues" evidence="6">
    <location>
        <begin position="177"/>
        <end position="194"/>
    </location>
</feature>
<dbReference type="RefSeq" id="XP_013355975.1">
    <property type="nucleotide sequence ID" value="XM_013500521.1"/>
</dbReference>
<dbReference type="PANTHER" id="PTHR12998:SF0">
    <property type="entry name" value="TRNA:M(4)X MODIFICATION ENZYME TRM13 HOMOLOG"/>
    <property type="match status" value="1"/>
</dbReference>